<keyword evidence="2" id="KW-1185">Reference proteome</keyword>
<evidence type="ECO:0000313" key="1">
    <source>
        <dbReference type="EMBL" id="EGQ76498.1"/>
    </source>
</evidence>
<evidence type="ECO:0000313" key="2">
    <source>
        <dbReference type="Proteomes" id="UP000005392"/>
    </source>
</evidence>
<organism evidence="1 2">
    <name type="scientific">Fusobacterium animalis ATCC 51191</name>
    <dbReference type="NCBI Taxonomy" id="997347"/>
    <lineage>
        <taxon>Bacteria</taxon>
        <taxon>Fusobacteriati</taxon>
        <taxon>Fusobacteriota</taxon>
        <taxon>Fusobacteriia</taxon>
        <taxon>Fusobacteriales</taxon>
        <taxon>Fusobacteriaceae</taxon>
        <taxon>Fusobacterium</taxon>
    </lineage>
</organism>
<protein>
    <submittedName>
        <fullName evidence="1">Uncharacterized protein</fullName>
    </submittedName>
</protein>
<dbReference type="HOGENOM" id="CLU_198614_0_0_0"/>
<name>F9ERQ0_9FUSO</name>
<reference evidence="1 2" key="1">
    <citation type="submission" date="2011-05" db="EMBL/GenBank/DDBJ databases">
        <authorList>
            <person name="Muzny D."/>
            <person name="Qin X."/>
            <person name="Deng J."/>
            <person name="Jiang H."/>
            <person name="Liu Y."/>
            <person name="Qu J."/>
            <person name="Song X.-Z."/>
            <person name="Zhang L."/>
            <person name="Thornton R."/>
            <person name="Coyle M."/>
            <person name="Francisco L."/>
            <person name="Jackson L."/>
            <person name="Javaid M."/>
            <person name="Korchina V."/>
            <person name="Kovar C."/>
            <person name="Mata R."/>
            <person name="Mathew T."/>
            <person name="Ngo R."/>
            <person name="Nguyen L."/>
            <person name="Nguyen N."/>
            <person name="Okwuonu G."/>
            <person name="Ongeri F."/>
            <person name="Pham C."/>
            <person name="Simmons D."/>
            <person name="Wilczek-Boney K."/>
            <person name="Hale W."/>
            <person name="Jakkamsetti A."/>
            <person name="Pham P."/>
            <person name="Ruth R."/>
            <person name="San Lucas F."/>
            <person name="Warren J."/>
            <person name="Zhang J."/>
            <person name="Zhao Z."/>
            <person name="Zhou C."/>
            <person name="Zhu D."/>
            <person name="Lee S."/>
            <person name="Bess C."/>
            <person name="Blankenburg K."/>
            <person name="Forbes L."/>
            <person name="Fu Q."/>
            <person name="Gubbala S."/>
            <person name="Hirani K."/>
            <person name="Jayaseelan J.C."/>
            <person name="Lara F."/>
            <person name="Munidasa M."/>
            <person name="Palculict T."/>
            <person name="Patil S."/>
            <person name="Pu L.-L."/>
            <person name="Saada N."/>
            <person name="Tang L."/>
            <person name="Weissenberger G."/>
            <person name="Zhu Y."/>
            <person name="Hemphill L."/>
            <person name="Shang Y."/>
            <person name="Youmans B."/>
            <person name="Ayvaz T."/>
            <person name="Ross M."/>
            <person name="Santibanez J."/>
            <person name="Aqrawi P."/>
            <person name="Gross S."/>
            <person name="Joshi V."/>
            <person name="Fowler G."/>
            <person name="Nazareth L."/>
            <person name="Reid J."/>
            <person name="Worley K."/>
            <person name="Petrosino J."/>
            <person name="Highlander S."/>
            <person name="Gibbs R."/>
        </authorList>
    </citation>
    <scope>NUCLEOTIDE SEQUENCE [LARGE SCALE GENOMIC DNA]</scope>
    <source>
        <strain evidence="1 2">ATCC 51191</strain>
    </source>
</reference>
<dbReference type="Pfam" id="PF08011">
    <property type="entry name" value="PDDEXK_9"/>
    <property type="match status" value="1"/>
</dbReference>
<accession>F9ERQ0</accession>
<dbReference type="EMBL" id="AFQD01000628">
    <property type="protein sequence ID" value="EGQ76498.1"/>
    <property type="molecule type" value="Genomic_DNA"/>
</dbReference>
<dbReference type="AlphaFoldDB" id="F9ERQ0"/>
<comment type="caution">
    <text evidence="1">The sequence shown here is derived from an EMBL/GenBank/DDBJ whole genome shotgun (WGS) entry which is preliminary data.</text>
</comment>
<feature type="non-terminal residue" evidence="1">
    <location>
        <position position="1"/>
    </location>
</feature>
<dbReference type="InterPro" id="IPR012547">
    <property type="entry name" value="PDDEXK_9"/>
</dbReference>
<dbReference type="Proteomes" id="UP000005392">
    <property type="component" value="Unassembled WGS sequence"/>
</dbReference>
<gene>
    <name evidence="1" type="ORF">HMPREF9094_2605</name>
</gene>
<proteinExistence type="predicted"/>
<sequence>PKNKNNRGFILEFKVVKDEKDLENTAKEAIEQIIDKKYDTSLKERGIKDITLIGIIFFGKIIKVNYQ</sequence>